<evidence type="ECO:0000259" key="7">
    <source>
        <dbReference type="PROSITE" id="PS50850"/>
    </source>
</evidence>
<dbReference type="GO" id="GO:0016020">
    <property type="term" value="C:membrane"/>
    <property type="evidence" value="ECO:0007669"/>
    <property type="project" value="UniProtKB-SubCell"/>
</dbReference>
<dbReference type="GO" id="GO:0005351">
    <property type="term" value="F:carbohydrate:proton symporter activity"/>
    <property type="evidence" value="ECO:0007669"/>
    <property type="project" value="TreeGrafter"/>
</dbReference>
<evidence type="ECO:0000256" key="1">
    <source>
        <dbReference type="ARBA" id="ARBA00004141"/>
    </source>
</evidence>
<feature type="domain" description="Major facilitator superfamily (MFS) profile" evidence="7">
    <location>
        <begin position="43"/>
        <end position="132"/>
    </location>
</feature>
<dbReference type="AlphaFoldDB" id="A0AAJ0D507"/>
<evidence type="ECO:0000256" key="3">
    <source>
        <dbReference type="ARBA" id="ARBA00022692"/>
    </source>
</evidence>
<accession>A0AAJ0D507</accession>
<keyword evidence="4 6" id="KW-1133">Transmembrane helix</keyword>
<feature type="transmembrane region" description="Helical" evidence="6">
    <location>
        <begin position="40"/>
        <end position="61"/>
    </location>
</feature>
<comment type="caution">
    <text evidence="8">The sequence shown here is derived from an EMBL/GenBank/DDBJ whole genome shotgun (WGS) entry which is preliminary data.</text>
</comment>
<comment type="similarity">
    <text evidence="2">Belongs to the major facilitator superfamily. Sugar transporter (TC 2.A.1.1) family.</text>
</comment>
<comment type="subcellular location">
    <subcellularLocation>
        <location evidence="1">Membrane</location>
        <topology evidence="1">Multi-pass membrane protein</topology>
    </subcellularLocation>
</comment>
<evidence type="ECO:0000256" key="5">
    <source>
        <dbReference type="ARBA" id="ARBA00023136"/>
    </source>
</evidence>
<proteinExistence type="inferred from homology"/>
<dbReference type="PANTHER" id="PTHR48022">
    <property type="entry name" value="PLASTIDIC GLUCOSE TRANSPORTER 4"/>
    <property type="match status" value="1"/>
</dbReference>
<protein>
    <recommendedName>
        <fullName evidence="7">Major facilitator superfamily (MFS) profile domain-containing protein</fullName>
    </recommendedName>
</protein>
<dbReference type="InterPro" id="IPR005828">
    <property type="entry name" value="MFS_sugar_transport-like"/>
</dbReference>
<dbReference type="InterPro" id="IPR050360">
    <property type="entry name" value="MFS_Sugar_Transporters"/>
</dbReference>
<reference evidence="8" key="1">
    <citation type="submission" date="2023-04" db="EMBL/GenBank/DDBJ databases">
        <title>Black Yeasts Isolated from many extreme environments.</title>
        <authorList>
            <person name="Coleine C."/>
            <person name="Stajich J.E."/>
            <person name="Selbmann L."/>
        </authorList>
    </citation>
    <scope>NUCLEOTIDE SEQUENCE</scope>
    <source>
        <strain evidence="8">CCFEE 5312</strain>
    </source>
</reference>
<sequence>MVGFAFGAVGSKKADVEVAQAEAPEFQKVNWWKDGNLRKLYFYCSVLLVASATTGYDGQMLNTSQLMTPWQDYFGHPEGNRLGLVNNAMNIGSIISLFIVPSLTDRVGRKWPISIGCVIMIVGGFVGAFAKN</sequence>
<name>A0AAJ0D507_9PEZI</name>
<dbReference type="SUPFAM" id="SSF103473">
    <property type="entry name" value="MFS general substrate transporter"/>
    <property type="match status" value="1"/>
</dbReference>
<dbReference type="PANTHER" id="PTHR48022:SF66">
    <property type="entry name" value="MFS HEXOSE TRANSPORTER"/>
    <property type="match status" value="1"/>
</dbReference>
<dbReference type="Proteomes" id="UP001271007">
    <property type="component" value="Unassembled WGS sequence"/>
</dbReference>
<dbReference type="Pfam" id="PF00083">
    <property type="entry name" value="Sugar_tr"/>
    <property type="match status" value="1"/>
</dbReference>
<feature type="transmembrane region" description="Helical" evidence="6">
    <location>
        <begin position="111"/>
        <end position="130"/>
    </location>
</feature>
<dbReference type="EMBL" id="JAWDJX010000114">
    <property type="protein sequence ID" value="KAK3046116.1"/>
    <property type="molecule type" value="Genomic_DNA"/>
</dbReference>
<keyword evidence="9" id="KW-1185">Reference proteome</keyword>
<evidence type="ECO:0000256" key="2">
    <source>
        <dbReference type="ARBA" id="ARBA00010992"/>
    </source>
</evidence>
<keyword evidence="3 6" id="KW-0812">Transmembrane</keyword>
<dbReference type="InterPro" id="IPR020846">
    <property type="entry name" value="MFS_dom"/>
</dbReference>
<evidence type="ECO:0000256" key="6">
    <source>
        <dbReference type="SAM" id="Phobius"/>
    </source>
</evidence>
<evidence type="ECO:0000313" key="8">
    <source>
        <dbReference type="EMBL" id="KAK3046116.1"/>
    </source>
</evidence>
<gene>
    <name evidence="8" type="ORF">LTR09_012378</name>
</gene>
<feature type="transmembrane region" description="Helical" evidence="6">
    <location>
        <begin position="81"/>
        <end position="99"/>
    </location>
</feature>
<organism evidence="8 9">
    <name type="scientific">Extremus antarcticus</name>
    <dbReference type="NCBI Taxonomy" id="702011"/>
    <lineage>
        <taxon>Eukaryota</taxon>
        <taxon>Fungi</taxon>
        <taxon>Dikarya</taxon>
        <taxon>Ascomycota</taxon>
        <taxon>Pezizomycotina</taxon>
        <taxon>Dothideomycetes</taxon>
        <taxon>Dothideomycetidae</taxon>
        <taxon>Mycosphaerellales</taxon>
        <taxon>Extremaceae</taxon>
        <taxon>Extremus</taxon>
    </lineage>
</organism>
<dbReference type="InterPro" id="IPR036259">
    <property type="entry name" value="MFS_trans_sf"/>
</dbReference>
<evidence type="ECO:0000256" key="4">
    <source>
        <dbReference type="ARBA" id="ARBA00022989"/>
    </source>
</evidence>
<keyword evidence="5 6" id="KW-0472">Membrane</keyword>
<evidence type="ECO:0000313" key="9">
    <source>
        <dbReference type="Proteomes" id="UP001271007"/>
    </source>
</evidence>
<dbReference type="PROSITE" id="PS50850">
    <property type="entry name" value="MFS"/>
    <property type="match status" value="1"/>
</dbReference>
<dbReference type="Gene3D" id="1.20.1250.20">
    <property type="entry name" value="MFS general substrate transporter like domains"/>
    <property type="match status" value="1"/>
</dbReference>